<dbReference type="PANTHER" id="PTHR10160">
    <property type="entry name" value="NAD(P) TRANSHYDROGENASE"/>
    <property type="match status" value="1"/>
</dbReference>
<comment type="function">
    <text evidence="1">The transhydrogenation between NADH and NADP is coupled to respiration and ATP hydrolysis and functions as a proton pump across the membrane.</text>
</comment>
<evidence type="ECO:0000256" key="1">
    <source>
        <dbReference type="ARBA" id="ARBA00003943"/>
    </source>
</evidence>
<dbReference type="Pfam" id="PF05222">
    <property type="entry name" value="AlaDh_PNT_N"/>
    <property type="match status" value="1"/>
</dbReference>
<dbReference type="InterPro" id="IPR008143">
    <property type="entry name" value="Ala_DH/PNT_CS2"/>
</dbReference>
<gene>
    <name evidence="11" type="ORF">ACFOUP_15075</name>
</gene>
<comment type="similarity">
    <text evidence="2">Belongs to the AlaDH/PNT family.</text>
</comment>
<reference evidence="12" key="1">
    <citation type="journal article" date="2019" name="Int. J. Syst. Evol. Microbiol.">
        <title>The Global Catalogue of Microorganisms (GCM) 10K type strain sequencing project: providing services to taxonomists for standard genome sequencing and annotation.</title>
        <authorList>
            <consortium name="The Broad Institute Genomics Platform"/>
            <consortium name="The Broad Institute Genome Sequencing Center for Infectious Disease"/>
            <person name="Wu L."/>
            <person name="Ma J."/>
        </authorList>
    </citation>
    <scope>NUCLEOTIDE SEQUENCE [LARGE SCALE GENOMIC DNA]</scope>
    <source>
        <strain evidence="12">CECT 8551</strain>
    </source>
</reference>
<protein>
    <recommendedName>
        <fullName evidence="3">proton-translocating NAD(P)(+) transhydrogenase</fullName>
        <ecNumber evidence="3">7.1.1.1</ecNumber>
    </recommendedName>
</protein>
<keyword evidence="5" id="KW-0521">NADP</keyword>
<keyword evidence="4" id="KW-0547">Nucleotide-binding</keyword>
<dbReference type="SMART" id="SM01002">
    <property type="entry name" value="AlaDh_PNT_C"/>
    <property type="match status" value="1"/>
</dbReference>
<evidence type="ECO:0000256" key="6">
    <source>
        <dbReference type="ARBA" id="ARBA00022967"/>
    </source>
</evidence>
<dbReference type="CDD" id="cd05304">
    <property type="entry name" value="Rubrum_tdh"/>
    <property type="match status" value="1"/>
</dbReference>
<dbReference type="EC" id="7.1.1.1" evidence="3"/>
<dbReference type="Proteomes" id="UP001595766">
    <property type="component" value="Unassembled WGS sequence"/>
</dbReference>
<name>A0ABV8ERE0_9BACT</name>
<dbReference type="RefSeq" id="WP_241294744.1">
    <property type="nucleotide sequence ID" value="NZ_JAKZGR010000007.1"/>
</dbReference>
<dbReference type="SMART" id="SM01003">
    <property type="entry name" value="AlaDh_PNT_N"/>
    <property type="match status" value="1"/>
</dbReference>
<proteinExistence type="inferred from homology"/>
<dbReference type="PROSITE" id="PS00837">
    <property type="entry name" value="ALADH_PNT_2"/>
    <property type="match status" value="1"/>
</dbReference>
<sequence>MKIGILKEPKGEARVALLPEAVKTLLSWGTEVIVESGAGQGSFVSDGTYETTGATIAPREAILTTADMICCIQSLSTSEISQMKSSAVLLAQMGALYNLDLTKFLLEEKRTAFSMELVPRTTRAQSMDVLSSMATVSGYKAALLAASSLPRFFPMFMTAAGSITPARVLVIGAGVAGLQAIATAKRLGATVYAFDVRRAAKEEVLSIGAKFIDVEGAKEDKGAGGYAVEQSEEYIQKQKDTIHEHAQKADAIITTAQIPGRKAPLLVEERTVLAMKPGSVIIDLAASSGGNCALSQPDQTIEINGVRIFGVDNLATQLPQDASKMYGKNYLNFLKLIIKDGAIHLNFEDDIVLGTCVCHAGEAKSPRVAQILNQS</sequence>
<comment type="caution">
    <text evidence="11">The sequence shown here is derived from an EMBL/GenBank/DDBJ whole genome shotgun (WGS) entry which is preliminary data.</text>
</comment>
<evidence type="ECO:0000256" key="2">
    <source>
        <dbReference type="ARBA" id="ARBA00005689"/>
    </source>
</evidence>
<evidence type="ECO:0000313" key="12">
    <source>
        <dbReference type="Proteomes" id="UP001595766"/>
    </source>
</evidence>
<comment type="catalytic activity">
    <reaction evidence="8">
        <text>NAD(+) + NADPH + H(+)(in) = NADH + NADP(+) + H(+)(out)</text>
        <dbReference type="Rhea" id="RHEA:47992"/>
        <dbReference type="ChEBI" id="CHEBI:15378"/>
        <dbReference type="ChEBI" id="CHEBI:57540"/>
        <dbReference type="ChEBI" id="CHEBI:57783"/>
        <dbReference type="ChEBI" id="CHEBI:57945"/>
        <dbReference type="ChEBI" id="CHEBI:58349"/>
        <dbReference type="EC" id="7.1.1.1"/>
    </reaction>
</comment>
<feature type="domain" description="Alanine dehydrogenase/pyridine nucleotide transhydrogenase NAD(H)-binding" evidence="9">
    <location>
        <begin position="146"/>
        <end position="310"/>
    </location>
</feature>
<evidence type="ECO:0000256" key="7">
    <source>
        <dbReference type="ARBA" id="ARBA00023027"/>
    </source>
</evidence>
<feature type="domain" description="Alanine dehydrogenase/pyridine nucleotide transhydrogenase N-terminal" evidence="10">
    <location>
        <begin position="4"/>
        <end position="137"/>
    </location>
</feature>
<keyword evidence="12" id="KW-1185">Reference proteome</keyword>
<dbReference type="InterPro" id="IPR036291">
    <property type="entry name" value="NAD(P)-bd_dom_sf"/>
</dbReference>
<evidence type="ECO:0000313" key="11">
    <source>
        <dbReference type="EMBL" id="MFC3977708.1"/>
    </source>
</evidence>
<dbReference type="EMBL" id="JBHSAV010000059">
    <property type="protein sequence ID" value="MFC3977708.1"/>
    <property type="molecule type" value="Genomic_DNA"/>
</dbReference>
<keyword evidence="7" id="KW-0520">NAD</keyword>
<dbReference type="NCBIfam" id="NF006942">
    <property type="entry name" value="PRK09424.1"/>
    <property type="match status" value="1"/>
</dbReference>
<dbReference type="PANTHER" id="PTHR10160:SF19">
    <property type="entry name" value="PROTON-TRANSLOCATING NAD(P)(+) TRANSHYDROGENASE"/>
    <property type="match status" value="1"/>
</dbReference>
<evidence type="ECO:0000256" key="3">
    <source>
        <dbReference type="ARBA" id="ARBA00012943"/>
    </source>
</evidence>
<dbReference type="SUPFAM" id="SSF52283">
    <property type="entry name" value="Formate/glycerate dehydrogenase catalytic domain-like"/>
    <property type="match status" value="1"/>
</dbReference>
<evidence type="ECO:0000256" key="4">
    <source>
        <dbReference type="ARBA" id="ARBA00022741"/>
    </source>
</evidence>
<evidence type="ECO:0000259" key="9">
    <source>
        <dbReference type="SMART" id="SM01002"/>
    </source>
</evidence>
<dbReference type="InterPro" id="IPR007886">
    <property type="entry name" value="AlaDH/PNT_N"/>
</dbReference>
<dbReference type="Gene3D" id="3.40.50.720">
    <property type="entry name" value="NAD(P)-binding Rossmann-like Domain"/>
    <property type="match status" value="2"/>
</dbReference>
<dbReference type="SUPFAM" id="SSF51735">
    <property type="entry name" value="NAD(P)-binding Rossmann-fold domains"/>
    <property type="match status" value="1"/>
</dbReference>
<accession>A0ABV8ERE0</accession>
<evidence type="ECO:0000256" key="8">
    <source>
        <dbReference type="ARBA" id="ARBA00048202"/>
    </source>
</evidence>
<dbReference type="InterPro" id="IPR007698">
    <property type="entry name" value="AlaDH/PNT_NAD(H)-bd"/>
</dbReference>
<keyword evidence="6" id="KW-1278">Translocase</keyword>
<evidence type="ECO:0000256" key="5">
    <source>
        <dbReference type="ARBA" id="ARBA00022857"/>
    </source>
</evidence>
<evidence type="ECO:0000259" key="10">
    <source>
        <dbReference type="SMART" id="SM01003"/>
    </source>
</evidence>
<dbReference type="Pfam" id="PF01262">
    <property type="entry name" value="AlaDh_PNT_C"/>
    <property type="match status" value="1"/>
</dbReference>
<organism evidence="11 12">
    <name type="scientific">Belliella kenyensis</name>
    <dbReference type="NCBI Taxonomy" id="1472724"/>
    <lineage>
        <taxon>Bacteria</taxon>
        <taxon>Pseudomonadati</taxon>
        <taxon>Bacteroidota</taxon>
        <taxon>Cytophagia</taxon>
        <taxon>Cytophagales</taxon>
        <taxon>Cyclobacteriaceae</taxon>
        <taxon>Belliella</taxon>
    </lineage>
</organism>